<accession>A0A834DTR2</accession>
<dbReference type="EMBL" id="JABVXQ010000008">
    <property type="protein sequence ID" value="KAF6092306.1"/>
    <property type="molecule type" value="Genomic_DNA"/>
</dbReference>
<comment type="similarity">
    <text evidence="1">Belongs to the arrestin family.</text>
</comment>
<dbReference type="InterPro" id="IPR014752">
    <property type="entry name" value="Arrestin-like_C"/>
</dbReference>
<dbReference type="SUPFAM" id="SSF81296">
    <property type="entry name" value="E set domains"/>
    <property type="match status" value="1"/>
</dbReference>
<comment type="caution">
    <text evidence="5">The sequence shown here is derived from an EMBL/GenBank/DDBJ whole genome shotgun (WGS) entry which is preliminary data.</text>
</comment>
<dbReference type="GO" id="GO:0031701">
    <property type="term" value="F:angiotensin receptor binding"/>
    <property type="evidence" value="ECO:0007669"/>
    <property type="project" value="TreeGrafter"/>
</dbReference>
<feature type="region of interest" description="Disordered" evidence="4">
    <location>
        <begin position="1"/>
        <end position="21"/>
    </location>
</feature>
<organism evidence="5 6">
    <name type="scientific">Phyllostomus discolor</name>
    <name type="common">pale spear-nosed bat</name>
    <dbReference type="NCBI Taxonomy" id="89673"/>
    <lineage>
        <taxon>Eukaryota</taxon>
        <taxon>Metazoa</taxon>
        <taxon>Chordata</taxon>
        <taxon>Craniata</taxon>
        <taxon>Vertebrata</taxon>
        <taxon>Euteleostomi</taxon>
        <taxon>Mammalia</taxon>
        <taxon>Eutheria</taxon>
        <taxon>Laurasiatheria</taxon>
        <taxon>Chiroptera</taxon>
        <taxon>Yangochiroptera</taxon>
        <taxon>Phyllostomidae</taxon>
        <taxon>Phyllostominae</taxon>
        <taxon>Phyllostomus</taxon>
    </lineage>
</organism>
<dbReference type="GO" id="GO:0007165">
    <property type="term" value="P:signal transduction"/>
    <property type="evidence" value="ECO:0007669"/>
    <property type="project" value="InterPro"/>
</dbReference>
<dbReference type="GO" id="GO:0070374">
    <property type="term" value="P:positive regulation of ERK1 and ERK2 cascade"/>
    <property type="evidence" value="ECO:0007669"/>
    <property type="project" value="TreeGrafter"/>
</dbReference>
<proteinExistence type="inferred from homology"/>
<protein>
    <recommendedName>
        <fullName evidence="2">Beta-arrestin-2</fullName>
    </recommendedName>
    <alternativeName>
        <fullName evidence="3">Arrestin beta-2</fullName>
    </alternativeName>
</protein>
<dbReference type="AlphaFoldDB" id="A0A834DTR2"/>
<dbReference type="GO" id="GO:0005737">
    <property type="term" value="C:cytoplasm"/>
    <property type="evidence" value="ECO:0007669"/>
    <property type="project" value="TreeGrafter"/>
</dbReference>
<evidence type="ECO:0000256" key="3">
    <source>
        <dbReference type="ARBA" id="ARBA00042805"/>
    </source>
</evidence>
<dbReference type="InterPro" id="IPR000698">
    <property type="entry name" value="Arrestin"/>
</dbReference>
<dbReference type="Proteomes" id="UP000664940">
    <property type="component" value="Unassembled WGS sequence"/>
</dbReference>
<reference evidence="5 6" key="1">
    <citation type="journal article" date="2020" name="Nature">
        <title>Six reference-quality genomes reveal evolution of bat adaptations.</title>
        <authorList>
            <person name="Jebb D."/>
            <person name="Huang Z."/>
            <person name="Pippel M."/>
            <person name="Hughes G.M."/>
            <person name="Lavrichenko K."/>
            <person name="Devanna P."/>
            <person name="Winkler S."/>
            <person name="Jermiin L.S."/>
            <person name="Skirmuntt E.C."/>
            <person name="Katzourakis A."/>
            <person name="Burkitt-Gray L."/>
            <person name="Ray D.A."/>
            <person name="Sullivan K.A.M."/>
            <person name="Roscito J.G."/>
            <person name="Kirilenko B.M."/>
            <person name="Davalos L.M."/>
            <person name="Corthals A.P."/>
            <person name="Power M.L."/>
            <person name="Jones G."/>
            <person name="Ransome R.D."/>
            <person name="Dechmann D.K.N."/>
            <person name="Locatelli A.G."/>
            <person name="Puechmaille S.J."/>
            <person name="Fedrigo O."/>
            <person name="Jarvis E.D."/>
            <person name="Hiller M."/>
            <person name="Vernes S.C."/>
            <person name="Myers E.W."/>
            <person name="Teeling E.C."/>
        </authorList>
    </citation>
    <scope>NUCLEOTIDE SEQUENCE [LARGE SCALE GENOMIC DNA]</scope>
    <source>
        <strain evidence="5">Bat1K_MPI-CBG_1</strain>
    </source>
</reference>
<gene>
    <name evidence="5" type="ORF">HJG60_001018</name>
</gene>
<dbReference type="Gene3D" id="2.60.40.640">
    <property type="match status" value="1"/>
</dbReference>
<dbReference type="InterPro" id="IPR014756">
    <property type="entry name" value="Ig_E-set"/>
</dbReference>
<dbReference type="PANTHER" id="PTHR11792">
    <property type="entry name" value="ARRESTIN"/>
    <property type="match status" value="1"/>
</dbReference>
<name>A0A834DTR2_9CHIR</name>
<dbReference type="PANTHER" id="PTHR11792:SF20">
    <property type="entry name" value="BETA-ARRESTIN-2"/>
    <property type="match status" value="1"/>
</dbReference>
<evidence type="ECO:0000313" key="5">
    <source>
        <dbReference type="EMBL" id="KAF6092306.1"/>
    </source>
</evidence>
<evidence type="ECO:0000313" key="6">
    <source>
        <dbReference type="Proteomes" id="UP000664940"/>
    </source>
</evidence>
<evidence type="ECO:0000256" key="2">
    <source>
        <dbReference type="ARBA" id="ARBA00040110"/>
    </source>
</evidence>
<evidence type="ECO:0000256" key="1">
    <source>
        <dbReference type="ARBA" id="ARBA00005298"/>
    </source>
</evidence>
<dbReference type="GO" id="GO:0002031">
    <property type="term" value="P:G protein-coupled receptor internalization"/>
    <property type="evidence" value="ECO:0007669"/>
    <property type="project" value="TreeGrafter"/>
</dbReference>
<evidence type="ECO:0000256" key="4">
    <source>
        <dbReference type="SAM" id="MobiDB-lite"/>
    </source>
</evidence>
<sequence>MQCERGCQQGGAGDPGVIQGQGEAGGISRRVSVLGSLGWGLQRFPPALHCHLLMLPLSCPRDVSVELPFVLMHPKPHDHITVPRAQSAAPETDAPVDTNLIEFDTNYATDDDIVFEDFARLRLKGMKDDDYDDQFC</sequence>